<comment type="caution">
    <text evidence="1">The sequence shown here is derived from an EMBL/GenBank/DDBJ whole genome shotgun (WGS) entry which is preliminary data.</text>
</comment>
<dbReference type="PANTHER" id="PTHR11439">
    <property type="entry name" value="GAG-POL-RELATED RETROTRANSPOSON"/>
    <property type="match status" value="1"/>
</dbReference>
<dbReference type="Proteomes" id="UP001642484">
    <property type="component" value="Unassembled WGS sequence"/>
</dbReference>
<sequence length="345" mass="38698">MKSTGLILPSREGGGKTTFIGRELIRNPYESAVYIMVRPEYLLSTFEEYGLKKEVKASPNVPDIAAHLEKTVANPAFQQPLSPEAYRKFRKALGKLLWLAQVRHDLKLFLSLIGTQQAHPMHGTEQALRSLLRFLVSDVNVALRLPSNSKEALHFDGREEFSVMVHSFSDASHGPYRFNGRRGITGGVTYFDNGLVKSSAKQQQATSLSSCESELYAIQQIAQESIALVRLFHRVLHGIGLISEQENIPIVLETDSASAIQLLQGIDIPKRSRHIEIRLLWLRSKLETGEVILRHRPGLQNVADLFTKCLSAQDFMRHRLTLGLAPLEGSPLLNFHVCLVFGWIL</sequence>
<dbReference type="PANTHER" id="PTHR11439:SF483">
    <property type="entry name" value="PEPTIDE SYNTHASE GLIP-LIKE, PUTATIVE (AFU_ORTHOLOGUE AFUA_3G12920)-RELATED"/>
    <property type="match status" value="1"/>
</dbReference>
<name>A0ABP0K299_9DINO</name>
<proteinExistence type="predicted"/>
<organism evidence="1 2">
    <name type="scientific">Durusdinium trenchii</name>
    <dbReference type="NCBI Taxonomy" id="1381693"/>
    <lineage>
        <taxon>Eukaryota</taxon>
        <taxon>Sar</taxon>
        <taxon>Alveolata</taxon>
        <taxon>Dinophyceae</taxon>
        <taxon>Suessiales</taxon>
        <taxon>Symbiodiniaceae</taxon>
        <taxon>Durusdinium</taxon>
    </lineage>
</organism>
<protein>
    <recommendedName>
        <fullName evidence="3">RNase H type-1 domain-containing protein</fullName>
    </recommendedName>
</protein>
<gene>
    <name evidence="1" type="ORF">CCMP2556_LOCUS14142</name>
</gene>
<evidence type="ECO:0000313" key="2">
    <source>
        <dbReference type="Proteomes" id="UP001642484"/>
    </source>
</evidence>
<dbReference type="CDD" id="cd09272">
    <property type="entry name" value="RNase_HI_RT_Ty1"/>
    <property type="match status" value="1"/>
</dbReference>
<evidence type="ECO:0000313" key="1">
    <source>
        <dbReference type="EMBL" id="CAK9020661.1"/>
    </source>
</evidence>
<keyword evidence="2" id="KW-1185">Reference proteome</keyword>
<dbReference type="EMBL" id="CAXAMN010007159">
    <property type="protein sequence ID" value="CAK9020661.1"/>
    <property type="molecule type" value="Genomic_DNA"/>
</dbReference>
<reference evidence="1 2" key="1">
    <citation type="submission" date="2024-02" db="EMBL/GenBank/DDBJ databases">
        <authorList>
            <person name="Chen Y."/>
            <person name="Shah S."/>
            <person name="Dougan E. K."/>
            <person name="Thang M."/>
            <person name="Chan C."/>
        </authorList>
    </citation>
    <scope>NUCLEOTIDE SEQUENCE [LARGE SCALE GENOMIC DNA]</scope>
</reference>
<accession>A0ABP0K299</accession>
<evidence type="ECO:0008006" key="3">
    <source>
        <dbReference type="Google" id="ProtNLM"/>
    </source>
</evidence>